<comment type="caution">
    <text evidence="6">The sequence shown here is derived from an EMBL/GenBank/DDBJ whole genome shotgun (WGS) entry which is preliminary data.</text>
</comment>
<dbReference type="GO" id="GO:0005634">
    <property type="term" value="C:nucleus"/>
    <property type="evidence" value="ECO:0007669"/>
    <property type="project" value="UniProtKB-SubCell"/>
</dbReference>
<comment type="subcellular location">
    <subcellularLocation>
        <location evidence="3">Nucleus</location>
    </subcellularLocation>
</comment>
<keyword evidence="3" id="KW-0539">Nucleus</keyword>
<evidence type="ECO:0000256" key="1">
    <source>
        <dbReference type="ARBA" id="ARBA00005562"/>
    </source>
</evidence>
<dbReference type="OrthoDB" id="5961210at2759"/>
<dbReference type="PANTHER" id="PTHR11849:SF190">
    <property type="entry name" value="ETS-DOMAIN PROTEIN"/>
    <property type="match status" value="1"/>
</dbReference>
<dbReference type="SUPFAM" id="SSF46785">
    <property type="entry name" value="Winged helix' DNA-binding domain"/>
    <property type="match status" value="1"/>
</dbReference>
<proteinExistence type="inferred from homology"/>
<evidence type="ECO:0000313" key="7">
    <source>
        <dbReference type="Proteomes" id="UP000326759"/>
    </source>
</evidence>
<evidence type="ECO:0000256" key="3">
    <source>
        <dbReference type="RuleBase" id="RU004019"/>
    </source>
</evidence>
<dbReference type="InterPro" id="IPR000418">
    <property type="entry name" value="Ets_dom"/>
</dbReference>
<dbReference type="EMBL" id="SEYY01019308">
    <property type="protein sequence ID" value="KAB7498417.1"/>
    <property type="molecule type" value="Genomic_DNA"/>
</dbReference>
<reference evidence="6 7" key="1">
    <citation type="journal article" date="2019" name="PLoS Biol.">
        <title>Sex chromosomes control vertical transmission of feminizing Wolbachia symbionts in an isopod.</title>
        <authorList>
            <person name="Becking T."/>
            <person name="Chebbi M.A."/>
            <person name="Giraud I."/>
            <person name="Moumen B."/>
            <person name="Laverre T."/>
            <person name="Caubet Y."/>
            <person name="Peccoud J."/>
            <person name="Gilbert C."/>
            <person name="Cordaux R."/>
        </authorList>
    </citation>
    <scope>NUCLEOTIDE SEQUENCE [LARGE SCALE GENOMIC DNA]</scope>
    <source>
        <strain evidence="6">ANa2</strain>
        <tissue evidence="6">Whole body excluding digestive tract and cuticle</tissue>
    </source>
</reference>
<evidence type="ECO:0000256" key="2">
    <source>
        <dbReference type="ARBA" id="ARBA00023125"/>
    </source>
</evidence>
<evidence type="ECO:0000313" key="6">
    <source>
        <dbReference type="EMBL" id="KAB7498417.1"/>
    </source>
</evidence>
<dbReference type="GO" id="GO:0043565">
    <property type="term" value="F:sequence-specific DNA binding"/>
    <property type="evidence" value="ECO:0007669"/>
    <property type="project" value="InterPro"/>
</dbReference>
<dbReference type="GO" id="GO:0000981">
    <property type="term" value="F:DNA-binding transcription factor activity, RNA polymerase II-specific"/>
    <property type="evidence" value="ECO:0007669"/>
    <property type="project" value="TreeGrafter"/>
</dbReference>
<feature type="coiled-coil region" evidence="4">
    <location>
        <begin position="389"/>
        <end position="416"/>
    </location>
</feature>
<protein>
    <submittedName>
        <fullName evidence="6">DNA-binding protein D-ETS-4</fullName>
    </submittedName>
</protein>
<dbReference type="Proteomes" id="UP000326759">
    <property type="component" value="Unassembled WGS sequence"/>
</dbReference>
<accession>A0A5N5SWP3</accession>
<dbReference type="AlphaFoldDB" id="A0A5N5SWP3"/>
<sequence length="432" mass="48370">MIGNYSYANDATSEFKNKNIEDWIGEDCLKWASEAEKELNIPLSSWVSIDGFYRVTAESNKMYDQNLSLDFNENTTWTVPQIDIPDFEMSLSEHGNQFGSSSLSYLHYEDSVASPSSHLSPSYGSSLSYSDSCSYDSLSPSYGSLSPSFSGAQSSFGGLSPLPSESGDQFSCSSNPTYITQPSILSGGSLSYGACGGAVGEDIDRRLPSSSPNCGYSSLLPDFNSLMIGDGNYDNASSSLDLNELDVSFNEETFSDLDHYIHSDDFNANTDFDKLNEAQRAYAKKEMESSLLPSVDQGSLEDCMLKKITTGKRGNRVRHPQSWEFLVRLLMNPKTNPSLIKWEDKKNGIFRLVQKEEIAKLWGKRKELGRKGKKGINVTGLRAVFQFCMTQIENNRERKETCYNELKTNLKQQLQEDPYCQTIPNRYPRLDK</sequence>
<dbReference type="InterPro" id="IPR036388">
    <property type="entry name" value="WH-like_DNA-bd_sf"/>
</dbReference>
<keyword evidence="7" id="KW-1185">Reference proteome</keyword>
<dbReference type="Pfam" id="PF00178">
    <property type="entry name" value="Ets"/>
    <property type="match status" value="1"/>
</dbReference>
<organism evidence="6 7">
    <name type="scientific">Armadillidium nasatum</name>
    <dbReference type="NCBI Taxonomy" id="96803"/>
    <lineage>
        <taxon>Eukaryota</taxon>
        <taxon>Metazoa</taxon>
        <taxon>Ecdysozoa</taxon>
        <taxon>Arthropoda</taxon>
        <taxon>Crustacea</taxon>
        <taxon>Multicrustacea</taxon>
        <taxon>Malacostraca</taxon>
        <taxon>Eumalacostraca</taxon>
        <taxon>Peracarida</taxon>
        <taxon>Isopoda</taxon>
        <taxon>Oniscidea</taxon>
        <taxon>Crinocheta</taxon>
        <taxon>Armadillidiidae</taxon>
        <taxon>Armadillidium</taxon>
    </lineage>
</organism>
<evidence type="ECO:0000256" key="4">
    <source>
        <dbReference type="SAM" id="Coils"/>
    </source>
</evidence>
<name>A0A5N5SWP3_9CRUS</name>
<comment type="similarity">
    <text evidence="1 3">Belongs to the ETS family.</text>
</comment>
<keyword evidence="4" id="KW-0175">Coiled coil</keyword>
<dbReference type="GO" id="GO:0030154">
    <property type="term" value="P:cell differentiation"/>
    <property type="evidence" value="ECO:0007669"/>
    <property type="project" value="TreeGrafter"/>
</dbReference>
<dbReference type="InterPro" id="IPR046328">
    <property type="entry name" value="ETS_fam"/>
</dbReference>
<keyword evidence="2 3" id="KW-0238">DNA-binding</keyword>
<evidence type="ECO:0000259" key="5">
    <source>
        <dbReference type="PROSITE" id="PS50061"/>
    </source>
</evidence>
<dbReference type="SMART" id="SM00413">
    <property type="entry name" value="ETS"/>
    <property type="match status" value="1"/>
</dbReference>
<dbReference type="PROSITE" id="PS50061">
    <property type="entry name" value="ETS_DOMAIN_3"/>
    <property type="match status" value="1"/>
</dbReference>
<dbReference type="Gene3D" id="1.10.10.10">
    <property type="entry name" value="Winged helix-like DNA-binding domain superfamily/Winged helix DNA-binding domain"/>
    <property type="match status" value="1"/>
</dbReference>
<gene>
    <name evidence="6" type="ORF">Anas_04732</name>
</gene>
<feature type="domain" description="ETS" evidence="5">
    <location>
        <begin position="320"/>
        <end position="366"/>
    </location>
</feature>
<dbReference type="InterPro" id="IPR036390">
    <property type="entry name" value="WH_DNA-bd_sf"/>
</dbReference>
<dbReference type="PANTHER" id="PTHR11849">
    <property type="entry name" value="ETS"/>
    <property type="match status" value="1"/>
</dbReference>